<keyword evidence="2" id="KW-1185">Reference proteome</keyword>
<organism evidence="1 2">
    <name type="scientific">Candidatus Thiothrix anitrata</name>
    <dbReference type="NCBI Taxonomy" id="2823902"/>
    <lineage>
        <taxon>Bacteria</taxon>
        <taxon>Pseudomonadati</taxon>
        <taxon>Pseudomonadota</taxon>
        <taxon>Gammaproteobacteria</taxon>
        <taxon>Thiotrichales</taxon>
        <taxon>Thiotrichaceae</taxon>
        <taxon>Thiothrix</taxon>
    </lineage>
</organism>
<accession>A0ABX7X6J7</accession>
<dbReference type="EMBL" id="CP072800">
    <property type="protein sequence ID" value="QTR48735.1"/>
    <property type="molecule type" value="Genomic_DNA"/>
</dbReference>
<protein>
    <recommendedName>
        <fullName evidence="3">Transposase DDE domain-containing protein</fullName>
    </recommendedName>
</protein>
<proteinExistence type="predicted"/>
<dbReference type="Proteomes" id="UP000672027">
    <property type="component" value="Chromosome"/>
</dbReference>
<evidence type="ECO:0000313" key="1">
    <source>
        <dbReference type="EMBL" id="QTR48735.1"/>
    </source>
</evidence>
<reference evidence="1 2" key="1">
    <citation type="submission" date="2021-04" db="EMBL/GenBank/DDBJ databases">
        <title>Genomics, taxonomy and metabolism of representatives of sulfur bacteria of the genus Thiothrix: Thiothrix fructosivorans QT, Thiothrix unzii A1T and three new species, Thiothrix subterranea sp. nov., Thiothrix litoralis sp. nov. and 'Candidatus Thiothrix anitrata' sp. nov.</title>
        <authorList>
            <person name="Ravin N.V."/>
            <person name="Smolyakov D."/>
            <person name="Rudenko T.S."/>
            <person name="Mardanov A.V."/>
            <person name="Beletsky A.V."/>
            <person name="Markov N.D."/>
            <person name="Fomenkov A.I."/>
            <person name="Roberts R.J."/>
            <person name="Karnachuk O.V."/>
            <person name="Novikov A."/>
            <person name="Grabovich M.Y."/>
        </authorList>
    </citation>
    <scope>NUCLEOTIDE SEQUENCE [LARGE SCALE GENOMIC DNA]</scope>
    <source>
        <strain evidence="1 2">A52</strain>
    </source>
</reference>
<gene>
    <name evidence="1" type="ORF">J8380_10560</name>
</gene>
<evidence type="ECO:0008006" key="3">
    <source>
        <dbReference type="Google" id="ProtNLM"/>
    </source>
</evidence>
<name>A0ABX7X6J7_9GAMM</name>
<dbReference type="RefSeq" id="WP_210225617.1">
    <property type="nucleotide sequence ID" value="NZ_CP072800.1"/>
</dbReference>
<evidence type="ECO:0000313" key="2">
    <source>
        <dbReference type="Proteomes" id="UP000672027"/>
    </source>
</evidence>
<sequence length="55" mass="6311">MSVKTIGNNVRVMFLKTEVCMLFRRLVRIVNNPGCFARAFRLQAGLPIASRWIQS</sequence>